<dbReference type="InterPro" id="IPR051085">
    <property type="entry name" value="MB_O-acyltransferase"/>
</dbReference>
<evidence type="ECO:0000256" key="1">
    <source>
        <dbReference type="ARBA" id="ARBA00004651"/>
    </source>
</evidence>
<feature type="transmembrane region" description="Helical" evidence="8">
    <location>
        <begin position="6"/>
        <end position="23"/>
    </location>
</feature>
<dbReference type="InterPro" id="IPR028362">
    <property type="entry name" value="AlgI"/>
</dbReference>
<evidence type="ECO:0000256" key="5">
    <source>
        <dbReference type="ARBA" id="ARBA00022989"/>
    </source>
</evidence>
<feature type="transmembrane region" description="Helical" evidence="8">
    <location>
        <begin position="30"/>
        <end position="57"/>
    </location>
</feature>
<evidence type="ECO:0000256" key="4">
    <source>
        <dbReference type="ARBA" id="ARBA00022692"/>
    </source>
</evidence>
<dbReference type="AlphaFoldDB" id="A0A9D2P2K4"/>
<dbReference type="EMBL" id="DWWI01000099">
    <property type="protein sequence ID" value="HJC42955.1"/>
    <property type="molecule type" value="Genomic_DNA"/>
</dbReference>
<dbReference type="InterPro" id="IPR004299">
    <property type="entry name" value="MBOAT_fam"/>
</dbReference>
<sequence length="469" mass="53338">MLFSSITFLFMFLPIVLAVYYLVPYKVKNIVLLLASLFFYAWGEPVYVILMILSILFNYFCGRDIKAKEDDPRRAKFAVIFAIAGNLLILGFFKYFGFLMETVNAVLPVDIPYRELALPVGISFYTFQAISYILDVYWKKAEAQKNILYFALYISMFPQLIAGPIVRYADIEEQLRKRKMSASKIGLGAMYFIMGLAKKVILANTAGEVFEQIAAMPAGNLSILTAWLGVFSYAFQIYFDFSGYSDMAVGLGKMFGFDFRKNFDYPYISKSVTEFWRRWHISLSTWFREYVYIPLGGNRCSVSRIIFNLMVVWSLTGMWHGAAWNFVAWGVYYGVILVMEKYIWGASVDQLPNPVRHLYTGIVVLVGWVFFFSPSLGYAMRYLLAMIGGGAGIVDATGAFLLFTHWLLYLLAVIASSSLGLNIIKAVIRAPKNQYVQLSVAAVIFIGIFLISVAFLVTGTFNPFLYFRF</sequence>
<evidence type="ECO:0000313" key="9">
    <source>
        <dbReference type="EMBL" id="HJC42955.1"/>
    </source>
</evidence>
<dbReference type="PIRSF" id="PIRSF016636">
    <property type="entry name" value="AlgI_DltB"/>
    <property type="match status" value="1"/>
</dbReference>
<evidence type="ECO:0000256" key="3">
    <source>
        <dbReference type="ARBA" id="ARBA00022475"/>
    </source>
</evidence>
<dbReference type="GO" id="GO:0016746">
    <property type="term" value="F:acyltransferase activity"/>
    <property type="evidence" value="ECO:0007669"/>
    <property type="project" value="UniProtKB-KW"/>
</dbReference>
<evidence type="ECO:0000256" key="7">
    <source>
        <dbReference type="PIRNR" id="PIRNR016636"/>
    </source>
</evidence>
<evidence type="ECO:0000256" key="8">
    <source>
        <dbReference type="SAM" id="Phobius"/>
    </source>
</evidence>
<proteinExistence type="inferred from homology"/>
<feature type="transmembrane region" description="Helical" evidence="8">
    <location>
        <begin position="358"/>
        <end position="376"/>
    </location>
</feature>
<comment type="similarity">
    <text evidence="2 7">Belongs to the membrane-bound acyltransferase family.</text>
</comment>
<feature type="transmembrane region" description="Helical" evidence="8">
    <location>
        <begin position="116"/>
        <end position="134"/>
    </location>
</feature>
<comment type="caution">
    <text evidence="9">The sequence shown here is derived from an EMBL/GenBank/DDBJ whole genome shotgun (WGS) entry which is preliminary data.</text>
</comment>
<feature type="transmembrane region" description="Helical" evidence="8">
    <location>
        <begin position="440"/>
        <end position="461"/>
    </location>
</feature>
<feature type="transmembrane region" description="Helical" evidence="8">
    <location>
        <begin position="146"/>
        <end position="169"/>
    </location>
</feature>
<feature type="transmembrane region" description="Helical" evidence="8">
    <location>
        <begin position="221"/>
        <end position="239"/>
    </location>
</feature>
<feature type="transmembrane region" description="Helical" evidence="8">
    <location>
        <begin position="77"/>
        <end position="96"/>
    </location>
</feature>
<protein>
    <submittedName>
        <fullName evidence="9">MBOAT family protein</fullName>
    </submittedName>
</protein>
<reference evidence="9" key="1">
    <citation type="journal article" date="2021" name="PeerJ">
        <title>Extensive microbial diversity within the chicken gut microbiome revealed by metagenomics and culture.</title>
        <authorList>
            <person name="Gilroy R."/>
            <person name="Ravi A."/>
            <person name="Getino M."/>
            <person name="Pursley I."/>
            <person name="Horton D.L."/>
            <person name="Alikhan N.F."/>
            <person name="Baker D."/>
            <person name="Gharbi K."/>
            <person name="Hall N."/>
            <person name="Watson M."/>
            <person name="Adriaenssens E.M."/>
            <person name="Foster-Nyarko E."/>
            <person name="Jarju S."/>
            <person name="Secka A."/>
            <person name="Antonio M."/>
            <person name="Oren A."/>
            <person name="Chaudhuri R.R."/>
            <person name="La Ragione R."/>
            <person name="Hildebrand F."/>
            <person name="Pallen M.J."/>
        </authorList>
    </citation>
    <scope>NUCLEOTIDE SEQUENCE</scope>
    <source>
        <strain evidence="9">CHK165-2605</strain>
    </source>
</reference>
<dbReference type="PANTHER" id="PTHR13285">
    <property type="entry name" value="ACYLTRANSFERASE"/>
    <property type="match status" value="1"/>
</dbReference>
<feature type="transmembrane region" description="Helical" evidence="8">
    <location>
        <begin position="305"/>
        <end position="338"/>
    </location>
</feature>
<reference evidence="9" key="2">
    <citation type="submission" date="2021-04" db="EMBL/GenBank/DDBJ databases">
        <authorList>
            <person name="Gilroy R."/>
        </authorList>
    </citation>
    <scope>NUCLEOTIDE SEQUENCE</scope>
    <source>
        <strain evidence="9">CHK165-2605</strain>
    </source>
</reference>
<organism evidence="9 10">
    <name type="scientific">Candidatus Mediterraneibacter gallistercoris</name>
    <dbReference type="NCBI Taxonomy" id="2838671"/>
    <lineage>
        <taxon>Bacteria</taxon>
        <taxon>Bacillati</taxon>
        <taxon>Bacillota</taxon>
        <taxon>Clostridia</taxon>
        <taxon>Lachnospirales</taxon>
        <taxon>Lachnospiraceae</taxon>
        <taxon>Mediterraneibacter</taxon>
    </lineage>
</organism>
<keyword evidence="7" id="KW-0808">Transferase</keyword>
<keyword evidence="4 8" id="KW-0812">Transmembrane</keyword>
<evidence type="ECO:0000256" key="2">
    <source>
        <dbReference type="ARBA" id="ARBA00010323"/>
    </source>
</evidence>
<dbReference type="PIRSF" id="PIRSF500217">
    <property type="entry name" value="AlgI"/>
    <property type="match status" value="1"/>
</dbReference>
<accession>A0A9D2P2K4</accession>
<dbReference type="Proteomes" id="UP000823895">
    <property type="component" value="Unassembled WGS sequence"/>
</dbReference>
<dbReference type="Pfam" id="PF03062">
    <property type="entry name" value="MBOAT"/>
    <property type="match status" value="1"/>
</dbReference>
<keyword evidence="6 7" id="KW-0472">Membrane</keyword>
<name>A0A9D2P2K4_9FIRM</name>
<keyword evidence="7" id="KW-0012">Acyltransferase</keyword>
<keyword evidence="3 7" id="KW-1003">Cell membrane</keyword>
<keyword evidence="5 8" id="KW-1133">Transmembrane helix</keyword>
<evidence type="ECO:0000313" key="10">
    <source>
        <dbReference type="Proteomes" id="UP000823895"/>
    </source>
</evidence>
<feature type="transmembrane region" description="Helical" evidence="8">
    <location>
        <begin position="181"/>
        <end position="201"/>
    </location>
</feature>
<dbReference type="GO" id="GO:0042121">
    <property type="term" value="P:alginic acid biosynthetic process"/>
    <property type="evidence" value="ECO:0007669"/>
    <property type="project" value="InterPro"/>
</dbReference>
<dbReference type="InterPro" id="IPR024194">
    <property type="entry name" value="Ac/AlaTfrase_AlgI/DltB"/>
</dbReference>
<dbReference type="PANTHER" id="PTHR13285:SF18">
    <property type="entry name" value="PROTEIN-CYSTEINE N-PALMITOYLTRANSFERASE RASP"/>
    <property type="match status" value="1"/>
</dbReference>
<dbReference type="GO" id="GO:0005886">
    <property type="term" value="C:plasma membrane"/>
    <property type="evidence" value="ECO:0007669"/>
    <property type="project" value="UniProtKB-SubCell"/>
</dbReference>
<evidence type="ECO:0000256" key="6">
    <source>
        <dbReference type="ARBA" id="ARBA00023136"/>
    </source>
</evidence>
<gene>
    <name evidence="9" type="ORF">H9756_04625</name>
</gene>
<comment type="subcellular location">
    <subcellularLocation>
        <location evidence="1">Cell membrane</location>
        <topology evidence="1">Multi-pass membrane protein</topology>
    </subcellularLocation>
</comment>
<feature type="transmembrane region" description="Helical" evidence="8">
    <location>
        <begin position="409"/>
        <end position="428"/>
    </location>
</feature>